<comment type="caution">
    <text evidence="1">The sequence shown here is derived from an EMBL/GenBank/DDBJ whole genome shotgun (WGS) entry which is preliminary data.</text>
</comment>
<accession>A0A6N9HIJ5</accession>
<proteinExistence type="predicted"/>
<reference evidence="1 2" key="1">
    <citation type="submission" date="2019-12" db="EMBL/GenBank/DDBJ databases">
        <title>Novel species isolated from a subtropical stream in China.</title>
        <authorList>
            <person name="Lu H."/>
        </authorList>
    </citation>
    <scope>NUCLEOTIDE SEQUENCE [LARGE SCALE GENOMIC DNA]</scope>
    <source>
        <strain evidence="1 2">DS3</strain>
    </source>
</reference>
<evidence type="ECO:0000313" key="2">
    <source>
        <dbReference type="Proteomes" id="UP000448575"/>
    </source>
</evidence>
<name>A0A6N9HIJ5_9BURK</name>
<gene>
    <name evidence="1" type="ORF">GTP41_14005</name>
</gene>
<dbReference type="EMBL" id="WWCJ01000009">
    <property type="protein sequence ID" value="MYN03206.1"/>
    <property type="molecule type" value="Genomic_DNA"/>
</dbReference>
<dbReference type="PANTHER" id="PTHR33973">
    <property type="entry name" value="OS07G0153300 PROTEIN"/>
    <property type="match status" value="1"/>
</dbReference>
<sequence length="256" mass="29181">MNDQALHGQLLHGHVMHERVRPQRNRFTYPVFYLRLDLDRLQDCNSFWFGVDRRRLLSLRTRDYGPRDGSSLADWMRALLREHGIAADGRIWLQTFPRIAGFAFNPVSFWHCHDAQGKLCAVLAEVNNTFGASHCYLLRVNPEDGRAESAKQLHVSPFCRVEGHYRFRFRLGETSHATSIDYHDADGLLIKTAVAGKPQPLCDAALLRALLRQPLLCVGVVARIHWQALRLWLKGVPFLGKQPAAAKNISLQEDLP</sequence>
<organism evidence="1 2">
    <name type="scientific">Pseudoduganella guangdongensis</name>
    <dbReference type="NCBI Taxonomy" id="2692179"/>
    <lineage>
        <taxon>Bacteria</taxon>
        <taxon>Pseudomonadati</taxon>
        <taxon>Pseudomonadota</taxon>
        <taxon>Betaproteobacteria</taxon>
        <taxon>Burkholderiales</taxon>
        <taxon>Oxalobacteraceae</taxon>
        <taxon>Telluria group</taxon>
        <taxon>Pseudoduganella</taxon>
    </lineage>
</organism>
<keyword evidence="2" id="KW-1185">Reference proteome</keyword>
<protein>
    <submittedName>
        <fullName evidence="1">DUF1365 family protein</fullName>
    </submittedName>
</protein>
<dbReference type="RefSeq" id="WP_161026182.1">
    <property type="nucleotide sequence ID" value="NZ_WWCJ01000009.1"/>
</dbReference>
<evidence type="ECO:0000313" key="1">
    <source>
        <dbReference type="EMBL" id="MYN03206.1"/>
    </source>
</evidence>
<dbReference type="InterPro" id="IPR010775">
    <property type="entry name" value="DUF1365"/>
</dbReference>
<dbReference type="PANTHER" id="PTHR33973:SF4">
    <property type="entry name" value="OS07G0153300 PROTEIN"/>
    <property type="match status" value="1"/>
</dbReference>
<dbReference type="Pfam" id="PF07103">
    <property type="entry name" value="DUF1365"/>
    <property type="match status" value="1"/>
</dbReference>
<dbReference type="Proteomes" id="UP000448575">
    <property type="component" value="Unassembled WGS sequence"/>
</dbReference>
<dbReference type="AlphaFoldDB" id="A0A6N9HIJ5"/>